<dbReference type="GO" id="GO:0017000">
    <property type="term" value="P:antibiotic biosynthetic process"/>
    <property type="evidence" value="ECO:0007669"/>
    <property type="project" value="UniProtKB-ARBA"/>
</dbReference>
<proteinExistence type="predicted"/>
<protein>
    <recommendedName>
        <fullName evidence="1">NB-ARC domain-containing protein</fullName>
    </recommendedName>
</protein>
<evidence type="ECO:0000313" key="3">
    <source>
        <dbReference type="Proteomes" id="UP001149165"/>
    </source>
</evidence>
<sequence>MSKPRPIERFGLSHVYLPLYGEPTVDIVLIHGLNGHPHDSWTSQSGRFWPSDLLPPLLKSAQPRILTYGYTATVSTFTDSASREALSSQADALISNLLANRRVAERLTIINSFETAPSDLSSLCHSLGGLLVKSALLRSKSLLRNKRNANVEAWESFYTSTFGILFFGTPHNGHDTAKWSSLLQNICGAVLPKEYIRYFTGSSKSTKELRTNNETLQKINGLFMDIIHQLHIFNFYESIPMEFNGTQAIVVDQISAAPYLNGLENWEIMRIEENHINLCKLDDEDSPGYDIIMDALLRCCRQAPAIIAERWRHEKKVRAYEKKAKARELFNSSSDVNSLTLPPKTAEETFYNLLSPGMNDVKDSLSPSVLEKSQALFVVPPDLQPNAAFFGMKNELEVLHNHLVEDKENVDNVKVVLVSGPPGSGKSHLARQYVFTQRKYYPGGIIWIDATSRDSMNQCFWEFAVAIGGTDITDTNEPEITDHYMLSVRKWLETHQEWLLVLDGLRSYSDDIDAFGTYLPQTMKCSILYTAVDSDLQKKGRLFDPYCLSMPRLQEADACKLLYRAIGIRRPSQEQNLRAIQIVQTYECLPLSIYFVGRRIRESASSIENYGIKPTNRKLAEPFFDILGDLRRLGQYQALSLIDLLSFLDHRISVGLLNFGRHAFSSESFNILTVDQPGEEPNIHNTLSKLVHYGLIELTVTGKPSYGQNSMTYPLVSNHKTSYTMINTVRLHRPEQAFCIDELRIGGENRKDNLNEKDHGLYHSWLIIATRFLQHSYWTAQKVMMGNAHNCGLVSDYMEYQRHASRLASLFPKVDYPILHEARDDLAQLRRSLSNTLIQISSGPSMEVANDRLSVFSSKYFQLSEEDLHGQLSGQNLHGKEVLQSLVALDGRRYKHNMSVGSGHDSRTEVISDIDDTQDDEASNSPMDNERSDHRFVLTEASRSNLPVELPTFQLADTITNTSQYVSDMVFSAENHSALQTGTSLPSEIDEIQTVYSDTFTLKGSLKEIYVDELV</sequence>
<dbReference type="PANTHER" id="PTHR48187">
    <property type="entry name" value="LD21810P"/>
    <property type="match status" value="1"/>
</dbReference>
<keyword evidence="3" id="KW-1185">Reference proteome</keyword>
<evidence type="ECO:0000259" key="1">
    <source>
        <dbReference type="Pfam" id="PF00931"/>
    </source>
</evidence>
<comment type="caution">
    <text evidence="2">The sequence shown here is derived from an EMBL/GenBank/DDBJ whole genome shotgun (WGS) entry which is preliminary data.</text>
</comment>
<dbReference type="GO" id="GO:0072330">
    <property type="term" value="P:monocarboxylic acid biosynthetic process"/>
    <property type="evidence" value="ECO:0007669"/>
    <property type="project" value="UniProtKB-ARBA"/>
</dbReference>
<organism evidence="2 3">
    <name type="scientific">Penicillium angulare</name>
    <dbReference type="NCBI Taxonomy" id="116970"/>
    <lineage>
        <taxon>Eukaryota</taxon>
        <taxon>Fungi</taxon>
        <taxon>Dikarya</taxon>
        <taxon>Ascomycota</taxon>
        <taxon>Pezizomycotina</taxon>
        <taxon>Eurotiomycetes</taxon>
        <taxon>Eurotiomycetidae</taxon>
        <taxon>Eurotiales</taxon>
        <taxon>Aspergillaceae</taxon>
        <taxon>Penicillium</taxon>
    </lineage>
</organism>
<gene>
    <name evidence="2" type="ORF">N7456_006608</name>
</gene>
<dbReference type="InterPro" id="IPR027417">
    <property type="entry name" value="P-loop_NTPase"/>
</dbReference>
<dbReference type="GO" id="GO:0043531">
    <property type="term" value="F:ADP binding"/>
    <property type="evidence" value="ECO:0007669"/>
    <property type="project" value="InterPro"/>
</dbReference>
<dbReference type="Gene3D" id="3.40.50.300">
    <property type="entry name" value="P-loop containing nucleotide triphosphate hydrolases"/>
    <property type="match status" value="1"/>
</dbReference>
<dbReference type="SUPFAM" id="SSF53474">
    <property type="entry name" value="alpha/beta-Hydrolases"/>
    <property type="match status" value="1"/>
</dbReference>
<reference evidence="2" key="1">
    <citation type="submission" date="2022-11" db="EMBL/GenBank/DDBJ databases">
        <authorList>
            <person name="Petersen C."/>
        </authorList>
    </citation>
    <scope>NUCLEOTIDE SEQUENCE</scope>
    <source>
        <strain evidence="2">IBT 30069</strain>
    </source>
</reference>
<dbReference type="Proteomes" id="UP001149165">
    <property type="component" value="Unassembled WGS sequence"/>
</dbReference>
<dbReference type="InterPro" id="IPR002182">
    <property type="entry name" value="NB-ARC"/>
</dbReference>
<dbReference type="Pfam" id="PF00931">
    <property type="entry name" value="NB-ARC"/>
    <property type="match status" value="1"/>
</dbReference>
<dbReference type="OrthoDB" id="5086500at2759"/>
<dbReference type="AlphaFoldDB" id="A0A9W9FI08"/>
<feature type="non-terminal residue" evidence="2">
    <location>
        <position position="1"/>
    </location>
</feature>
<feature type="domain" description="NB-ARC" evidence="1">
    <location>
        <begin position="394"/>
        <end position="539"/>
    </location>
</feature>
<dbReference type="InterPro" id="IPR029058">
    <property type="entry name" value="AB_hydrolase_fold"/>
</dbReference>
<accession>A0A9W9FI08</accession>
<dbReference type="EMBL" id="JAPQKH010000004">
    <property type="protein sequence ID" value="KAJ5100556.1"/>
    <property type="molecule type" value="Genomic_DNA"/>
</dbReference>
<evidence type="ECO:0000313" key="2">
    <source>
        <dbReference type="EMBL" id="KAJ5100556.1"/>
    </source>
</evidence>
<reference evidence="2" key="2">
    <citation type="journal article" date="2023" name="IMA Fungus">
        <title>Comparative genomic study of the Penicillium genus elucidates a diverse pangenome and 15 lateral gene transfer events.</title>
        <authorList>
            <person name="Petersen C."/>
            <person name="Sorensen T."/>
            <person name="Nielsen M.R."/>
            <person name="Sondergaard T.E."/>
            <person name="Sorensen J.L."/>
            <person name="Fitzpatrick D.A."/>
            <person name="Frisvad J.C."/>
            <person name="Nielsen K.L."/>
        </authorList>
    </citation>
    <scope>NUCLEOTIDE SEQUENCE</scope>
    <source>
        <strain evidence="2">IBT 30069</strain>
    </source>
</reference>
<dbReference type="PANTHER" id="PTHR48187:SF2">
    <property type="entry name" value="LD21810P"/>
    <property type="match status" value="1"/>
</dbReference>
<dbReference type="SUPFAM" id="SSF52540">
    <property type="entry name" value="P-loop containing nucleoside triphosphate hydrolases"/>
    <property type="match status" value="1"/>
</dbReference>
<name>A0A9W9FI08_9EURO</name>
<dbReference type="Gene3D" id="3.40.50.1820">
    <property type="entry name" value="alpha/beta hydrolase"/>
    <property type="match status" value="1"/>
</dbReference>